<feature type="repeat" description="TPR" evidence="4">
    <location>
        <begin position="156"/>
        <end position="189"/>
    </location>
</feature>
<feature type="repeat" description="TPR" evidence="4">
    <location>
        <begin position="116"/>
        <end position="149"/>
    </location>
</feature>
<evidence type="ECO:0000313" key="8">
    <source>
        <dbReference type="Proteomes" id="UP001595818"/>
    </source>
</evidence>
<reference evidence="8" key="1">
    <citation type="journal article" date="2019" name="Int. J. Syst. Evol. Microbiol.">
        <title>The Global Catalogue of Microorganisms (GCM) 10K type strain sequencing project: providing services to taxonomists for standard genome sequencing and annotation.</title>
        <authorList>
            <consortium name="The Broad Institute Genomics Platform"/>
            <consortium name="The Broad Institute Genome Sequencing Center for Infectious Disease"/>
            <person name="Wu L."/>
            <person name="Ma J."/>
        </authorList>
    </citation>
    <scope>NUCLEOTIDE SEQUENCE [LARGE SCALE GENOMIC DNA]</scope>
    <source>
        <strain evidence="8">CGMCC 4.7466</strain>
    </source>
</reference>
<dbReference type="PANTHER" id="PTHR44688">
    <property type="entry name" value="DNA-BINDING TRANSCRIPTIONAL ACTIVATOR DEVR_DOSR"/>
    <property type="match status" value="1"/>
</dbReference>
<evidence type="ECO:0000256" key="4">
    <source>
        <dbReference type="PROSITE-ProRule" id="PRU00339"/>
    </source>
</evidence>
<dbReference type="SUPFAM" id="SSF46894">
    <property type="entry name" value="C-terminal effector domain of the bipartite response regulators"/>
    <property type="match status" value="1"/>
</dbReference>
<dbReference type="SMART" id="SM00028">
    <property type="entry name" value="TPR"/>
    <property type="match status" value="5"/>
</dbReference>
<keyword evidence="1" id="KW-0805">Transcription regulation</keyword>
<dbReference type="InterPro" id="IPR019734">
    <property type="entry name" value="TPR_rpt"/>
</dbReference>
<dbReference type="Gene3D" id="1.25.40.10">
    <property type="entry name" value="Tetratricopeptide repeat domain"/>
    <property type="match status" value="1"/>
</dbReference>
<evidence type="ECO:0000256" key="5">
    <source>
        <dbReference type="SAM" id="Phobius"/>
    </source>
</evidence>
<proteinExistence type="predicted"/>
<dbReference type="EMBL" id="JBHSJJ010000008">
    <property type="protein sequence ID" value="MFC4873049.1"/>
    <property type="molecule type" value="Genomic_DNA"/>
</dbReference>
<organism evidence="7 8">
    <name type="scientific">Negadavirga shengliensis</name>
    <dbReference type="NCBI Taxonomy" id="1389218"/>
    <lineage>
        <taxon>Bacteria</taxon>
        <taxon>Pseudomonadati</taxon>
        <taxon>Bacteroidota</taxon>
        <taxon>Cytophagia</taxon>
        <taxon>Cytophagales</taxon>
        <taxon>Cyclobacteriaceae</taxon>
        <taxon>Negadavirga</taxon>
    </lineage>
</organism>
<keyword evidence="3" id="KW-0804">Transcription</keyword>
<evidence type="ECO:0000313" key="7">
    <source>
        <dbReference type="EMBL" id="MFC4873049.1"/>
    </source>
</evidence>
<dbReference type="PROSITE" id="PS50005">
    <property type="entry name" value="TPR"/>
    <property type="match status" value="2"/>
</dbReference>
<keyword evidence="5" id="KW-0472">Membrane</keyword>
<dbReference type="InterPro" id="IPR036388">
    <property type="entry name" value="WH-like_DNA-bd_sf"/>
</dbReference>
<dbReference type="CDD" id="cd06170">
    <property type="entry name" value="LuxR_C_like"/>
    <property type="match status" value="1"/>
</dbReference>
<keyword evidence="5" id="KW-0812">Transmembrane</keyword>
<dbReference type="Gene3D" id="1.10.10.10">
    <property type="entry name" value="Winged helix-like DNA-binding domain superfamily/Winged helix DNA-binding domain"/>
    <property type="match status" value="1"/>
</dbReference>
<dbReference type="PANTHER" id="PTHR44688:SF16">
    <property type="entry name" value="DNA-BINDING TRANSCRIPTIONAL ACTIVATOR DEVR_DOSR"/>
    <property type="match status" value="1"/>
</dbReference>
<dbReference type="Proteomes" id="UP001595818">
    <property type="component" value="Unassembled WGS sequence"/>
</dbReference>
<gene>
    <name evidence="7" type="ORF">ACFPFU_15225</name>
</gene>
<accession>A0ABV9T304</accession>
<dbReference type="Pfam" id="PF13424">
    <property type="entry name" value="TPR_12"/>
    <property type="match status" value="1"/>
</dbReference>
<keyword evidence="4" id="KW-0802">TPR repeat</keyword>
<name>A0ABV9T304_9BACT</name>
<dbReference type="PRINTS" id="PR00038">
    <property type="entry name" value="HTHLUXR"/>
</dbReference>
<keyword evidence="8" id="KW-1185">Reference proteome</keyword>
<evidence type="ECO:0000256" key="3">
    <source>
        <dbReference type="ARBA" id="ARBA00023163"/>
    </source>
</evidence>
<dbReference type="RefSeq" id="WP_377065629.1">
    <property type="nucleotide sequence ID" value="NZ_JBHSJJ010000008.1"/>
</dbReference>
<protein>
    <submittedName>
        <fullName evidence="7">Tetratricopeptide repeat protein</fullName>
    </submittedName>
</protein>
<dbReference type="Pfam" id="PF00196">
    <property type="entry name" value="GerE"/>
    <property type="match status" value="1"/>
</dbReference>
<dbReference type="PROSITE" id="PS00622">
    <property type="entry name" value="HTH_LUXR_1"/>
    <property type="match status" value="1"/>
</dbReference>
<keyword evidence="2" id="KW-0238">DNA-binding</keyword>
<dbReference type="SUPFAM" id="SSF48452">
    <property type="entry name" value="TPR-like"/>
    <property type="match status" value="2"/>
</dbReference>
<comment type="caution">
    <text evidence="7">The sequence shown here is derived from an EMBL/GenBank/DDBJ whole genome shotgun (WGS) entry which is preliminary data.</text>
</comment>
<dbReference type="SMART" id="SM00421">
    <property type="entry name" value="HTH_LUXR"/>
    <property type="match status" value="1"/>
</dbReference>
<evidence type="ECO:0000256" key="1">
    <source>
        <dbReference type="ARBA" id="ARBA00023015"/>
    </source>
</evidence>
<evidence type="ECO:0000256" key="2">
    <source>
        <dbReference type="ARBA" id="ARBA00023125"/>
    </source>
</evidence>
<evidence type="ECO:0000259" key="6">
    <source>
        <dbReference type="PROSITE" id="PS50043"/>
    </source>
</evidence>
<sequence>MWYLSCFLLLLDSSIAQNEIDSLKNELAKNDPDTNRVWVYRDLAYYYMEKDLDTSLFYSEKGVSLARRLGFNAGIIWNQYQQALAFEFKNQFDEALAVYSEAIRLALSTRDTISLAKLKNAIGAAYYFHSQFDKSLQQYHEALDISSSIGYYEGMGHALNNLGIIFKQRRNFQKALDAYQRSLEIKTHQADTAGMINSYYNIGLLHSYTNAFESSLNAFSAAEHLSEHIHKKERGLAAIQIGKGVALYHLNKYDEAEKHLQAGIPYLGKDLIAEKAAAKAYLGMLKIRTGNNGSSGMADLQEAWNMVENSDRLELKKQIIKELATAYEWLDQPQKAVESWKIFTGISDSINNEQKQWAFEEMQARFDAIEKDKLIRLQARELEKAKASSKNNSLYGMFSAAFIFLTGGLYWYRKKKTLPGPPETETFPHPPASSGQFNPMKVNGSLLSPLTKREMEIIQLVEKGHTNQEIARNLFVSENTVKTHLKNIFSKTDAHNRTDLVHKIRNR</sequence>
<feature type="domain" description="HTH luxR-type" evidence="6">
    <location>
        <begin position="443"/>
        <end position="507"/>
    </location>
</feature>
<feature type="transmembrane region" description="Helical" evidence="5">
    <location>
        <begin position="394"/>
        <end position="412"/>
    </location>
</feature>
<dbReference type="PROSITE" id="PS50043">
    <property type="entry name" value="HTH_LUXR_2"/>
    <property type="match status" value="1"/>
</dbReference>
<dbReference type="InterPro" id="IPR016032">
    <property type="entry name" value="Sig_transdc_resp-reg_C-effctor"/>
</dbReference>
<keyword evidence="5" id="KW-1133">Transmembrane helix</keyword>
<dbReference type="InterPro" id="IPR000792">
    <property type="entry name" value="Tscrpt_reg_LuxR_C"/>
</dbReference>
<dbReference type="InterPro" id="IPR011990">
    <property type="entry name" value="TPR-like_helical_dom_sf"/>
</dbReference>